<dbReference type="PANTHER" id="PTHR24409:SF295">
    <property type="entry name" value="AZ2-RELATED"/>
    <property type="match status" value="1"/>
</dbReference>
<feature type="compositionally biased region" description="Basic and acidic residues" evidence="8">
    <location>
        <begin position="97"/>
        <end position="109"/>
    </location>
</feature>
<dbReference type="OrthoDB" id="40579at2759"/>
<feature type="domain" description="C2H2-type" evidence="9">
    <location>
        <begin position="273"/>
        <end position="300"/>
    </location>
</feature>
<dbReference type="FunFam" id="3.30.160.60:FF:001732">
    <property type="entry name" value="Zgc:162936"/>
    <property type="match status" value="1"/>
</dbReference>
<feature type="domain" description="C2H2-type" evidence="9">
    <location>
        <begin position="244"/>
        <end position="272"/>
    </location>
</feature>
<evidence type="ECO:0000256" key="6">
    <source>
        <dbReference type="ARBA" id="ARBA00023242"/>
    </source>
</evidence>
<dbReference type="InterPro" id="IPR043502">
    <property type="entry name" value="DNA/RNA_pol_sf"/>
</dbReference>
<feature type="compositionally biased region" description="Basic and acidic residues" evidence="8">
    <location>
        <begin position="81"/>
        <end position="90"/>
    </location>
</feature>
<dbReference type="SUPFAM" id="SSF57667">
    <property type="entry name" value="beta-beta-alpha zinc fingers"/>
    <property type="match status" value="4"/>
</dbReference>
<dbReference type="PROSITE" id="PS00028">
    <property type="entry name" value="ZINC_FINGER_C2H2_1"/>
    <property type="match status" value="6"/>
</dbReference>
<feature type="compositionally biased region" description="Polar residues" evidence="8">
    <location>
        <begin position="138"/>
        <end position="147"/>
    </location>
</feature>
<accession>A0A9Q1FEG9</accession>
<evidence type="ECO:0000256" key="5">
    <source>
        <dbReference type="ARBA" id="ARBA00022833"/>
    </source>
</evidence>
<dbReference type="Proteomes" id="UP001152622">
    <property type="component" value="Chromosome 6"/>
</dbReference>
<feature type="region of interest" description="Disordered" evidence="8">
    <location>
        <begin position="81"/>
        <end position="175"/>
    </location>
</feature>
<dbReference type="Gene3D" id="3.30.160.60">
    <property type="entry name" value="Classic Zinc Finger"/>
    <property type="match status" value="7"/>
</dbReference>
<comment type="caution">
    <text evidence="10">The sequence shown here is derived from an EMBL/GenBank/DDBJ whole genome shotgun (WGS) entry which is preliminary data.</text>
</comment>
<keyword evidence="6" id="KW-0539">Nucleus</keyword>
<evidence type="ECO:0000259" key="9">
    <source>
        <dbReference type="PROSITE" id="PS50157"/>
    </source>
</evidence>
<evidence type="ECO:0000256" key="1">
    <source>
        <dbReference type="ARBA" id="ARBA00004123"/>
    </source>
</evidence>
<dbReference type="FunFam" id="3.30.160.60:FF:000446">
    <property type="entry name" value="Zinc finger protein"/>
    <property type="match status" value="1"/>
</dbReference>
<feature type="domain" description="C2H2-type" evidence="9">
    <location>
        <begin position="385"/>
        <end position="412"/>
    </location>
</feature>
<organism evidence="10 11">
    <name type="scientific">Synaphobranchus kaupii</name>
    <name type="common">Kaup's arrowtooth eel</name>
    <dbReference type="NCBI Taxonomy" id="118154"/>
    <lineage>
        <taxon>Eukaryota</taxon>
        <taxon>Metazoa</taxon>
        <taxon>Chordata</taxon>
        <taxon>Craniata</taxon>
        <taxon>Vertebrata</taxon>
        <taxon>Euteleostomi</taxon>
        <taxon>Actinopterygii</taxon>
        <taxon>Neopterygii</taxon>
        <taxon>Teleostei</taxon>
        <taxon>Anguilliformes</taxon>
        <taxon>Synaphobranchidae</taxon>
        <taxon>Synaphobranchus</taxon>
    </lineage>
</organism>
<dbReference type="EMBL" id="JAINUF010000006">
    <property type="protein sequence ID" value="KAJ8356808.1"/>
    <property type="molecule type" value="Genomic_DNA"/>
</dbReference>
<comment type="subcellular location">
    <subcellularLocation>
        <location evidence="1">Nucleus</location>
    </subcellularLocation>
</comment>
<dbReference type="FunFam" id="3.30.160.60:FF:000512">
    <property type="entry name" value="zinc finger protein 197 isoform X1"/>
    <property type="match status" value="1"/>
</dbReference>
<keyword evidence="5" id="KW-0862">Zinc</keyword>
<keyword evidence="4 7" id="KW-0863">Zinc-finger</keyword>
<dbReference type="GO" id="GO:0005694">
    <property type="term" value="C:chromosome"/>
    <property type="evidence" value="ECO:0007669"/>
    <property type="project" value="UniProtKB-ARBA"/>
</dbReference>
<dbReference type="GO" id="GO:0008270">
    <property type="term" value="F:zinc ion binding"/>
    <property type="evidence" value="ECO:0007669"/>
    <property type="project" value="UniProtKB-KW"/>
</dbReference>
<dbReference type="GO" id="GO:0000977">
    <property type="term" value="F:RNA polymerase II transcription regulatory region sequence-specific DNA binding"/>
    <property type="evidence" value="ECO:0007669"/>
    <property type="project" value="TreeGrafter"/>
</dbReference>
<dbReference type="SUPFAM" id="SSF56672">
    <property type="entry name" value="DNA/RNA polymerases"/>
    <property type="match status" value="1"/>
</dbReference>
<dbReference type="GO" id="GO:0005634">
    <property type="term" value="C:nucleus"/>
    <property type="evidence" value="ECO:0007669"/>
    <property type="project" value="UniProtKB-SubCell"/>
</dbReference>
<evidence type="ECO:0000256" key="7">
    <source>
        <dbReference type="PROSITE-ProRule" id="PRU00042"/>
    </source>
</evidence>
<feature type="compositionally biased region" description="Low complexity" evidence="8">
    <location>
        <begin position="194"/>
        <end position="208"/>
    </location>
</feature>
<evidence type="ECO:0000256" key="2">
    <source>
        <dbReference type="ARBA" id="ARBA00022723"/>
    </source>
</evidence>
<dbReference type="PROSITE" id="PS50157">
    <property type="entry name" value="ZINC_FINGER_C2H2_2"/>
    <property type="match status" value="6"/>
</dbReference>
<gene>
    <name evidence="10" type="ORF">SKAU_G00196020</name>
</gene>
<dbReference type="Pfam" id="PF13912">
    <property type="entry name" value="zf-C2H2_6"/>
    <property type="match status" value="2"/>
</dbReference>
<dbReference type="GO" id="GO:0000981">
    <property type="term" value="F:DNA-binding transcription factor activity, RNA polymerase II-specific"/>
    <property type="evidence" value="ECO:0007669"/>
    <property type="project" value="TreeGrafter"/>
</dbReference>
<name>A0A9Q1FEG9_SYNKA</name>
<keyword evidence="3" id="KW-0677">Repeat</keyword>
<evidence type="ECO:0000256" key="4">
    <source>
        <dbReference type="ARBA" id="ARBA00022771"/>
    </source>
</evidence>
<keyword evidence="11" id="KW-1185">Reference proteome</keyword>
<evidence type="ECO:0000256" key="3">
    <source>
        <dbReference type="ARBA" id="ARBA00022737"/>
    </source>
</evidence>
<proteinExistence type="predicted"/>
<reference evidence="10" key="1">
    <citation type="journal article" date="2023" name="Science">
        <title>Genome structures resolve the early diversification of teleost fishes.</title>
        <authorList>
            <person name="Parey E."/>
            <person name="Louis A."/>
            <person name="Montfort J."/>
            <person name="Bouchez O."/>
            <person name="Roques C."/>
            <person name="Iampietro C."/>
            <person name="Lluch J."/>
            <person name="Castinel A."/>
            <person name="Donnadieu C."/>
            <person name="Desvignes T."/>
            <person name="Floi Bucao C."/>
            <person name="Jouanno E."/>
            <person name="Wen M."/>
            <person name="Mejri S."/>
            <person name="Dirks R."/>
            <person name="Jansen H."/>
            <person name="Henkel C."/>
            <person name="Chen W.J."/>
            <person name="Zahm M."/>
            <person name="Cabau C."/>
            <person name="Klopp C."/>
            <person name="Thompson A.W."/>
            <person name="Robinson-Rechavi M."/>
            <person name="Braasch I."/>
            <person name="Lecointre G."/>
            <person name="Bobe J."/>
            <person name="Postlethwait J.H."/>
            <person name="Berthelot C."/>
            <person name="Roest Crollius H."/>
            <person name="Guiguen Y."/>
        </authorList>
    </citation>
    <scope>NUCLEOTIDE SEQUENCE</scope>
    <source>
        <strain evidence="10">WJC10195</strain>
    </source>
</reference>
<dbReference type="Pfam" id="PF00096">
    <property type="entry name" value="zf-C2H2"/>
    <property type="match status" value="3"/>
</dbReference>
<dbReference type="PANTHER" id="PTHR24409">
    <property type="entry name" value="ZINC FINGER PROTEIN 142"/>
    <property type="match status" value="1"/>
</dbReference>
<protein>
    <recommendedName>
        <fullName evidence="9">C2H2-type domain-containing protein</fullName>
    </recommendedName>
</protein>
<evidence type="ECO:0000313" key="11">
    <source>
        <dbReference type="Proteomes" id="UP001152622"/>
    </source>
</evidence>
<keyword evidence="2" id="KW-0479">Metal-binding</keyword>
<feature type="compositionally biased region" description="Low complexity" evidence="8">
    <location>
        <begin position="153"/>
        <end position="175"/>
    </location>
</feature>
<sequence length="438" mass="48217">MVRWTVDPEQAFQSLKRALCSSPVLVTSDFSMEMVVHTDATYVNEFALDRFAFTVMPKRSRKSYALKLVWKRRLETAAKEDKLSIPDRPGKTGSESHVTREVDLAVQRDEGEESSAGEGVESAMCAVHTQEALDTGKGPSTTDNKQTGPPVSPDVSPVSGSPAAQGEAGEAPESEACAPLCEEEWYAPITDDLLSSSAEDSDGSLEGSNAEEKQGGMSRSLRSRKQPPVASERGPLQPGERYCHVCSLCGKVFGSLTKLTAHYQGVHKGEKPYSCDVCGKRYKSAYGLEGHRRVHTGETPYACGRCGQRFRLLFQLRTHEAGRCGGDGLGCAVCGKVLATLASLDTHRRIHTDERPHTCASCGKRFRTRGNLRRHLPVHSKSKPLRCAVCGKELKNLITLRSHEQIHTGSMPHTCTRCGESFRWRVQLQRHLQSHRLE</sequence>
<feature type="domain" description="C2H2-type" evidence="9">
    <location>
        <begin position="357"/>
        <end position="384"/>
    </location>
</feature>
<evidence type="ECO:0000256" key="8">
    <source>
        <dbReference type="SAM" id="MobiDB-lite"/>
    </source>
</evidence>
<feature type="domain" description="C2H2-type" evidence="9">
    <location>
        <begin position="329"/>
        <end position="356"/>
    </location>
</feature>
<dbReference type="GO" id="GO:0045893">
    <property type="term" value="P:positive regulation of DNA-templated transcription"/>
    <property type="evidence" value="ECO:0007669"/>
    <property type="project" value="UniProtKB-ARBA"/>
</dbReference>
<feature type="region of interest" description="Disordered" evidence="8">
    <location>
        <begin position="194"/>
        <end position="235"/>
    </location>
</feature>
<feature type="domain" description="C2H2-type" evidence="9">
    <location>
        <begin position="413"/>
        <end position="438"/>
    </location>
</feature>
<evidence type="ECO:0000313" key="10">
    <source>
        <dbReference type="EMBL" id="KAJ8356808.1"/>
    </source>
</evidence>
<dbReference type="InterPro" id="IPR013087">
    <property type="entry name" value="Znf_C2H2_type"/>
</dbReference>
<dbReference type="AlphaFoldDB" id="A0A9Q1FEG9"/>
<dbReference type="InterPro" id="IPR036236">
    <property type="entry name" value="Znf_C2H2_sf"/>
</dbReference>
<dbReference type="SMART" id="SM00355">
    <property type="entry name" value="ZnF_C2H2"/>
    <property type="match status" value="7"/>
</dbReference>